<proteinExistence type="predicted"/>
<keyword evidence="2" id="KW-1185">Reference proteome</keyword>
<organism evidence="1 2">
    <name type="scientific">Aliikangiella marina</name>
    <dbReference type="NCBI Taxonomy" id="1712262"/>
    <lineage>
        <taxon>Bacteria</taxon>
        <taxon>Pseudomonadati</taxon>
        <taxon>Pseudomonadota</taxon>
        <taxon>Gammaproteobacteria</taxon>
        <taxon>Oceanospirillales</taxon>
        <taxon>Pleioneaceae</taxon>
        <taxon>Aliikangiella</taxon>
    </lineage>
</organism>
<name>A0A545T1M7_9GAMM</name>
<evidence type="ECO:0000313" key="2">
    <source>
        <dbReference type="Proteomes" id="UP000317839"/>
    </source>
</evidence>
<dbReference type="RefSeq" id="WP_142944343.1">
    <property type="nucleotide sequence ID" value="NZ_VIKR01000007.1"/>
</dbReference>
<dbReference type="Proteomes" id="UP000317839">
    <property type="component" value="Unassembled WGS sequence"/>
</dbReference>
<accession>A0A545T1M7</accession>
<dbReference type="EMBL" id="VIKR01000007">
    <property type="protein sequence ID" value="TQV71126.1"/>
    <property type="molecule type" value="Genomic_DNA"/>
</dbReference>
<evidence type="ECO:0000313" key="1">
    <source>
        <dbReference type="EMBL" id="TQV71126.1"/>
    </source>
</evidence>
<dbReference type="AlphaFoldDB" id="A0A545T1M7"/>
<sequence length="213" mass="24250">MIEIDESVWKQLPENDSGLVEFHDGNGVKLVIHQIGVDAELRERLSDVNKVREYYRANFTEQGMGLVECISTTIDDIPSAKAIGKKIEQGQPGLYVGTIAVPLEDQSFVFSLFSQEIGVTGIRDTAILTKLMSEGKQFETEESTGKMIGWAQDPYFPEHDGPCLRNLSEDEEYDELFPDHPLSKIRLQLLNLEKSIKINLSGRDKKKTWWNFW</sequence>
<comment type="caution">
    <text evidence="1">The sequence shown here is derived from an EMBL/GenBank/DDBJ whole genome shotgun (WGS) entry which is preliminary data.</text>
</comment>
<gene>
    <name evidence="1" type="ORF">FLL45_22640</name>
</gene>
<protein>
    <submittedName>
        <fullName evidence="1">Uncharacterized protein</fullName>
    </submittedName>
</protein>
<reference evidence="1 2" key="1">
    <citation type="submission" date="2019-06" db="EMBL/GenBank/DDBJ databases">
        <title>Draft genome of Aliikangiella marina GYP-15.</title>
        <authorList>
            <person name="Wang G."/>
        </authorList>
    </citation>
    <scope>NUCLEOTIDE SEQUENCE [LARGE SCALE GENOMIC DNA]</scope>
    <source>
        <strain evidence="1 2">GYP-15</strain>
    </source>
</reference>
<dbReference type="OrthoDB" id="1551126at2"/>